<protein>
    <submittedName>
        <fullName evidence="1">Uncharacterized protein</fullName>
    </submittedName>
</protein>
<keyword evidence="2" id="KW-1185">Reference proteome</keyword>
<evidence type="ECO:0000313" key="1">
    <source>
        <dbReference type="EMBL" id="CAA3007595.1"/>
    </source>
</evidence>
<reference evidence="1 2" key="1">
    <citation type="submission" date="2019-12" db="EMBL/GenBank/DDBJ databases">
        <authorList>
            <person name="Alioto T."/>
            <person name="Alioto T."/>
            <person name="Gomez Garrido J."/>
        </authorList>
    </citation>
    <scope>NUCLEOTIDE SEQUENCE [LARGE SCALE GENOMIC DNA]</scope>
</reference>
<dbReference type="EMBL" id="CACTIH010007278">
    <property type="protein sequence ID" value="CAA3007595.1"/>
    <property type="molecule type" value="Genomic_DNA"/>
</dbReference>
<dbReference type="Proteomes" id="UP000594638">
    <property type="component" value="Unassembled WGS sequence"/>
</dbReference>
<dbReference type="AlphaFoldDB" id="A0A8S0TP40"/>
<gene>
    <name evidence="1" type="ORF">OLEA9_A005495</name>
</gene>
<evidence type="ECO:0000313" key="2">
    <source>
        <dbReference type="Proteomes" id="UP000594638"/>
    </source>
</evidence>
<proteinExistence type="predicted"/>
<comment type="caution">
    <text evidence="1">The sequence shown here is derived from an EMBL/GenBank/DDBJ whole genome shotgun (WGS) entry which is preliminary data.</text>
</comment>
<name>A0A8S0TP40_OLEEU</name>
<organism evidence="1 2">
    <name type="scientific">Olea europaea subsp. europaea</name>
    <dbReference type="NCBI Taxonomy" id="158383"/>
    <lineage>
        <taxon>Eukaryota</taxon>
        <taxon>Viridiplantae</taxon>
        <taxon>Streptophyta</taxon>
        <taxon>Embryophyta</taxon>
        <taxon>Tracheophyta</taxon>
        <taxon>Spermatophyta</taxon>
        <taxon>Magnoliopsida</taxon>
        <taxon>eudicotyledons</taxon>
        <taxon>Gunneridae</taxon>
        <taxon>Pentapetalae</taxon>
        <taxon>asterids</taxon>
        <taxon>lamiids</taxon>
        <taxon>Lamiales</taxon>
        <taxon>Oleaceae</taxon>
        <taxon>Oleeae</taxon>
        <taxon>Olea</taxon>
    </lineage>
</organism>
<sequence>MFSCFTPPFSFNLQVCYPSPIRCLIGANHQGRNGTIKYWDVGEGGLSSLGIFLEVSQDLLQQRDHERYITLIDQGVQPKGISRDC</sequence>
<dbReference type="Gramene" id="OE9A005495T1">
    <property type="protein sequence ID" value="OE9A005495C1"/>
    <property type="gene ID" value="OE9A005495"/>
</dbReference>
<accession>A0A8S0TP40</accession>